<feature type="transmembrane region" description="Helical" evidence="5">
    <location>
        <begin position="20"/>
        <end position="38"/>
    </location>
</feature>
<sequence>MVSYPVQNLSEFLKNKPPVVIFLICLVALAVSTFYFTFQMETDGSIVNSDKQHDWLEMIKQFNKLDICINTGTWTNEIQTLEENEQITDEISVFTQASIADSNIIQSWSQVDGFLTMQGWLPISCQDAATPIKNVEIQFDVPSLPTTRNTSAVDICVTIRGPAGYLPYFSKPLCTPEKSTESSKRPKGFLTSKLSKVYDPQFCNKGDVTNMVFQPTKSRVDNYLSDDVKTQIYVHLVWCSYFLVFVIFSIILYAILKKSEYWKEKEQSARLL</sequence>
<dbReference type="HOGENOM" id="CLU_1024027_0_0_1"/>
<reference evidence="10 11" key="1">
    <citation type="journal article" date="2013" name="Genome Biol.">
        <title>Draft genome of the mountain pine beetle, Dendroctonus ponderosae Hopkins, a major forest pest.</title>
        <authorList>
            <person name="Keeling C.I."/>
            <person name="Yuen M.M."/>
            <person name="Liao N.Y."/>
            <person name="Docking T.R."/>
            <person name="Chan S.K."/>
            <person name="Taylor G.A."/>
            <person name="Palmquist D.L."/>
            <person name="Jackman S.D."/>
            <person name="Nguyen A."/>
            <person name="Li M."/>
            <person name="Henderson H."/>
            <person name="Janes J.K."/>
            <person name="Zhao Y."/>
            <person name="Pandoh P."/>
            <person name="Moore R."/>
            <person name="Sperling F.A."/>
            <person name="Huber D.P."/>
            <person name="Birol I."/>
            <person name="Jones S.J."/>
            <person name="Bohlmann J."/>
        </authorList>
    </citation>
    <scope>NUCLEOTIDE SEQUENCE</scope>
</reference>
<evidence type="ECO:0000313" key="10">
    <source>
        <dbReference type="Proteomes" id="UP000019118"/>
    </source>
</evidence>
<accession>N6TSZ1</accession>
<comment type="subcellular location">
    <subcellularLocation>
        <location evidence="1">Membrane</location>
    </subcellularLocation>
</comment>
<evidence type="ECO:0000313" key="7">
    <source>
        <dbReference type="EMBL" id="ENN71466.1"/>
    </source>
</evidence>
<feature type="non-terminal residue" evidence="7">
    <location>
        <position position="1"/>
    </location>
</feature>
<evidence type="ECO:0000313" key="11">
    <source>
        <dbReference type="Proteomes" id="UP000030742"/>
    </source>
</evidence>
<feature type="domain" description="TMEM248/TMEM219" evidence="6">
    <location>
        <begin position="9"/>
        <end position="99"/>
    </location>
</feature>
<dbReference type="OrthoDB" id="6329605at2759"/>
<feature type="transmembrane region" description="Helical" evidence="5">
    <location>
        <begin position="232"/>
        <end position="256"/>
    </location>
</feature>
<keyword evidence="10" id="KW-1185">Reference proteome</keyword>
<dbReference type="Proteomes" id="UP000030742">
    <property type="component" value="Unassembled WGS sequence"/>
</dbReference>
<evidence type="ECO:0000256" key="1">
    <source>
        <dbReference type="ARBA" id="ARBA00004370"/>
    </source>
</evidence>
<dbReference type="Pfam" id="PF14940">
    <property type="entry name" value="TMEM219"/>
    <property type="match status" value="1"/>
</dbReference>
<evidence type="ECO:0000313" key="9">
    <source>
        <dbReference type="EnsemblMetazoa" id="XP_019769876.1"/>
    </source>
</evidence>
<gene>
    <name evidence="9" type="primary">109544240</name>
    <name evidence="8" type="ORF">D910_09873</name>
    <name evidence="7" type="ORF">YQE_11883</name>
</gene>
<proteinExistence type="predicted"/>
<evidence type="ECO:0000256" key="3">
    <source>
        <dbReference type="ARBA" id="ARBA00022989"/>
    </source>
</evidence>
<reference evidence="9" key="2">
    <citation type="submission" date="2024-08" db="UniProtKB">
        <authorList>
            <consortium name="EnsemblMetazoa"/>
        </authorList>
    </citation>
    <scope>IDENTIFICATION</scope>
</reference>
<evidence type="ECO:0000256" key="4">
    <source>
        <dbReference type="ARBA" id="ARBA00023136"/>
    </source>
</evidence>
<evidence type="ECO:0000313" key="8">
    <source>
        <dbReference type="EMBL" id="ERL92560.1"/>
    </source>
</evidence>
<dbReference type="GO" id="GO:0016020">
    <property type="term" value="C:membrane"/>
    <property type="evidence" value="ECO:0007669"/>
    <property type="project" value="UniProtKB-SubCell"/>
</dbReference>
<dbReference type="Proteomes" id="UP000019118">
    <property type="component" value="Unassembled WGS sequence"/>
</dbReference>
<dbReference type="EnsemblMetazoa" id="XM_019914317.1">
    <property type="protein sequence ID" value="XP_019769876.1"/>
    <property type="gene ID" value="LOC109544240"/>
</dbReference>
<dbReference type="EMBL" id="KB741269">
    <property type="protein sequence ID" value="ENN71466.1"/>
    <property type="molecule type" value="Genomic_DNA"/>
</dbReference>
<evidence type="ECO:0000259" key="6">
    <source>
        <dbReference type="Pfam" id="PF14940"/>
    </source>
</evidence>
<dbReference type="KEGG" id="dpa:109544240"/>
<protein>
    <recommendedName>
        <fullName evidence="6">TMEM248/TMEM219 domain-containing protein</fullName>
    </recommendedName>
</protein>
<dbReference type="PANTHER" id="PTHR16002:SF4">
    <property type="entry name" value="TMEM248_TMEM219 DOMAIN-CONTAINING PROTEIN"/>
    <property type="match status" value="1"/>
</dbReference>
<keyword evidence="2 5" id="KW-0812">Transmembrane</keyword>
<keyword evidence="4 5" id="KW-0472">Membrane</keyword>
<dbReference type="EMBL" id="KB632330">
    <property type="protein sequence ID" value="ERL92560.1"/>
    <property type="molecule type" value="Genomic_DNA"/>
</dbReference>
<dbReference type="AlphaFoldDB" id="N6TSZ1"/>
<evidence type="ECO:0000256" key="5">
    <source>
        <dbReference type="SAM" id="Phobius"/>
    </source>
</evidence>
<evidence type="ECO:0000256" key="2">
    <source>
        <dbReference type="ARBA" id="ARBA00022692"/>
    </source>
</evidence>
<name>N6TSZ1_DENPD</name>
<organism evidence="7">
    <name type="scientific">Dendroctonus ponderosae</name>
    <name type="common">Mountain pine beetle</name>
    <dbReference type="NCBI Taxonomy" id="77166"/>
    <lineage>
        <taxon>Eukaryota</taxon>
        <taxon>Metazoa</taxon>
        <taxon>Ecdysozoa</taxon>
        <taxon>Arthropoda</taxon>
        <taxon>Hexapoda</taxon>
        <taxon>Insecta</taxon>
        <taxon>Pterygota</taxon>
        <taxon>Neoptera</taxon>
        <taxon>Endopterygota</taxon>
        <taxon>Coleoptera</taxon>
        <taxon>Polyphaga</taxon>
        <taxon>Cucujiformia</taxon>
        <taxon>Curculionidae</taxon>
        <taxon>Scolytinae</taxon>
        <taxon>Dendroctonus</taxon>
    </lineage>
</organism>
<keyword evidence="3 5" id="KW-1133">Transmembrane helix</keyword>
<dbReference type="PANTHER" id="PTHR16002">
    <property type="entry name" value="TRANSMEMBRANE PROTEIN 248-LIKE"/>
    <property type="match status" value="1"/>
</dbReference>
<dbReference type="OMA" id="HLVWCSY"/>
<dbReference type="InterPro" id="IPR039587">
    <property type="entry name" value="TMEM248/TMEM219_dom"/>
</dbReference>
<dbReference type="InterPro" id="IPR039493">
    <property type="entry name" value="TMEM248/TMEM219"/>
</dbReference>